<reference evidence="2" key="1">
    <citation type="journal article" date="2014" name="Nat. Commun.">
        <title>Multiple recent horizontal transfers of a large genomic region in cheese making fungi.</title>
        <authorList>
            <person name="Cheeseman K."/>
            <person name="Ropars J."/>
            <person name="Renault P."/>
            <person name="Dupont J."/>
            <person name="Gouzy J."/>
            <person name="Branca A."/>
            <person name="Abraham A.L."/>
            <person name="Ceppi M."/>
            <person name="Conseiller E."/>
            <person name="Debuchy R."/>
            <person name="Malagnac F."/>
            <person name="Goarin A."/>
            <person name="Silar P."/>
            <person name="Lacoste S."/>
            <person name="Sallet E."/>
            <person name="Bensimon A."/>
            <person name="Giraud T."/>
            <person name="Brygoo Y."/>
        </authorList>
    </citation>
    <scope>NUCLEOTIDE SEQUENCE [LARGE SCALE GENOMIC DNA]</scope>
    <source>
        <strain evidence="2">FM164</strain>
    </source>
</reference>
<evidence type="ECO:0000256" key="1">
    <source>
        <dbReference type="SAM" id="MobiDB-lite"/>
    </source>
</evidence>
<proteinExistence type="predicted"/>
<keyword evidence="3" id="KW-1185">Reference proteome</keyword>
<dbReference type="AlphaFoldDB" id="W6R8S0"/>
<gene>
    <name evidence="2" type="ORF">PROQFM164_S10g000051</name>
</gene>
<accession>W6R8S0</accession>
<dbReference type="EMBL" id="HG792024">
    <property type="protein sequence ID" value="CDM38237.1"/>
    <property type="molecule type" value="Genomic_DNA"/>
</dbReference>
<organism evidence="2 3">
    <name type="scientific">Penicillium roqueforti (strain FM164)</name>
    <dbReference type="NCBI Taxonomy" id="1365484"/>
    <lineage>
        <taxon>Eukaryota</taxon>
        <taxon>Fungi</taxon>
        <taxon>Dikarya</taxon>
        <taxon>Ascomycota</taxon>
        <taxon>Pezizomycotina</taxon>
        <taxon>Eurotiomycetes</taxon>
        <taxon>Eurotiomycetidae</taxon>
        <taxon>Eurotiales</taxon>
        <taxon>Aspergillaceae</taxon>
        <taxon>Penicillium</taxon>
    </lineage>
</organism>
<evidence type="ECO:0000313" key="3">
    <source>
        <dbReference type="Proteomes" id="UP000030686"/>
    </source>
</evidence>
<feature type="compositionally biased region" description="Basic residues" evidence="1">
    <location>
        <begin position="14"/>
        <end position="25"/>
    </location>
</feature>
<protein>
    <submittedName>
        <fullName evidence="2">Uncharacterized protein</fullName>
    </submittedName>
</protein>
<sequence>MLDLAAARSIPRAAKPKPVRRKRARSPAPRRSQRRRRI</sequence>
<name>W6R8S0_PENRF</name>
<dbReference type="Proteomes" id="UP000030686">
    <property type="component" value="Unassembled WGS sequence"/>
</dbReference>
<feature type="region of interest" description="Disordered" evidence="1">
    <location>
        <begin position="1"/>
        <end position="38"/>
    </location>
</feature>
<evidence type="ECO:0000313" key="2">
    <source>
        <dbReference type="EMBL" id="CDM38237.1"/>
    </source>
</evidence>